<dbReference type="EMBL" id="JACIJD010000009">
    <property type="protein sequence ID" value="MBB5694293.1"/>
    <property type="molecule type" value="Genomic_DNA"/>
</dbReference>
<dbReference type="Proteomes" id="UP000580654">
    <property type="component" value="Unassembled WGS sequence"/>
</dbReference>
<dbReference type="AlphaFoldDB" id="A0A840YJF8"/>
<accession>A0A840YJF8</accession>
<organism evidence="1 2">
    <name type="scientific">Muricoccus pecuniae</name>
    <dbReference type="NCBI Taxonomy" id="693023"/>
    <lineage>
        <taxon>Bacteria</taxon>
        <taxon>Pseudomonadati</taxon>
        <taxon>Pseudomonadota</taxon>
        <taxon>Alphaproteobacteria</taxon>
        <taxon>Acetobacterales</taxon>
        <taxon>Roseomonadaceae</taxon>
        <taxon>Muricoccus</taxon>
    </lineage>
</organism>
<evidence type="ECO:0000313" key="2">
    <source>
        <dbReference type="Proteomes" id="UP000580654"/>
    </source>
</evidence>
<dbReference type="Gene3D" id="1.10.1660.10">
    <property type="match status" value="1"/>
</dbReference>
<proteinExistence type="predicted"/>
<evidence type="ECO:0000313" key="1">
    <source>
        <dbReference type="EMBL" id="MBB5694293.1"/>
    </source>
</evidence>
<reference evidence="1 2" key="1">
    <citation type="submission" date="2020-08" db="EMBL/GenBank/DDBJ databases">
        <title>Genomic Encyclopedia of Type Strains, Phase IV (KMG-IV): sequencing the most valuable type-strain genomes for metagenomic binning, comparative biology and taxonomic classification.</title>
        <authorList>
            <person name="Goeker M."/>
        </authorList>
    </citation>
    <scope>NUCLEOTIDE SEQUENCE [LARGE SCALE GENOMIC DNA]</scope>
    <source>
        <strain evidence="1 2">DSM 25622</strain>
    </source>
</reference>
<dbReference type="RefSeq" id="WP_184518119.1">
    <property type="nucleotide sequence ID" value="NZ_JACIJD010000009.1"/>
</dbReference>
<keyword evidence="2" id="KW-1185">Reference proteome</keyword>
<comment type="caution">
    <text evidence="1">The sequence shown here is derived from an EMBL/GenBank/DDBJ whole genome shotgun (WGS) entry which is preliminary data.</text>
</comment>
<name>A0A840YJF8_9PROT</name>
<protein>
    <submittedName>
        <fullName evidence="1">Chaperone modulatory protein CbpM</fullName>
    </submittedName>
</protein>
<sequence>MISFEAVLARVSGLDAARLEAWVGEGWVRPDRRAGRLLFQEIDVARCRLILELEEEMEVGESAMPVVLGLLDQLHQTRRQLRRLAEALERGGGAPGPAGNG</sequence>
<gene>
    <name evidence="1" type="ORF">FHS87_002338</name>
</gene>